<dbReference type="Gene3D" id="3.30.70.20">
    <property type="match status" value="1"/>
</dbReference>
<dbReference type="GO" id="GO:0009055">
    <property type="term" value="F:electron transfer activity"/>
    <property type="evidence" value="ECO:0007669"/>
    <property type="project" value="UniProtKB-UniRule"/>
</dbReference>
<comment type="function">
    <text evidence="9">Ferredoxins are iron-sulfur proteins that transfer electrons in a wide variety of metabolic reactions.</text>
</comment>
<keyword evidence="5 9" id="KW-0479">Metal-binding</keyword>
<evidence type="ECO:0000256" key="3">
    <source>
        <dbReference type="ARBA" id="ARBA00022448"/>
    </source>
</evidence>
<evidence type="ECO:0000256" key="5">
    <source>
        <dbReference type="ARBA" id="ARBA00022723"/>
    </source>
</evidence>
<comment type="cofactor">
    <cofactor evidence="2 9">
        <name>[4Fe-4S] cluster</name>
        <dbReference type="ChEBI" id="CHEBI:49883"/>
    </cofactor>
</comment>
<evidence type="ECO:0000256" key="7">
    <source>
        <dbReference type="ARBA" id="ARBA00023004"/>
    </source>
</evidence>
<reference evidence="11 12" key="1">
    <citation type="submission" date="2016-11" db="EMBL/GenBank/DDBJ databases">
        <authorList>
            <person name="Jaros S."/>
            <person name="Januszkiewicz K."/>
            <person name="Wedrychowicz H."/>
        </authorList>
    </citation>
    <scope>NUCLEOTIDE SEQUENCE [LARGE SCALE GENOMIC DNA]</scope>
    <source>
        <strain evidence="11 12">GAS242</strain>
    </source>
</reference>
<dbReference type="Proteomes" id="UP000190675">
    <property type="component" value="Chromosome I"/>
</dbReference>
<dbReference type="PRINTS" id="PR00354">
    <property type="entry name" value="7FE8SFRDOXIN"/>
</dbReference>
<evidence type="ECO:0000259" key="10">
    <source>
        <dbReference type="PROSITE" id="PS51379"/>
    </source>
</evidence>
<organism evidence="11 12">
    <name type="scientific">Bradyrhizobium erythrophlei</name>
    <dbReference type="NCBI Taxonomy" id="1437360"/>
    <lineage>
        <taxon>Bacteria</taxon>
        <taxon>Pseudomonadati</taxon>
        <taxon>Pseudomonadota</taxon>
        <taxon>Alphaproteobacteria</taxon>
        <taxon>Hyphomicrobiales</taxon>
        <taxon>Nitrobacteraceae</taxon>
        <taxon>Bradyrhizobium</taxon>
    </lineage>
</organism>
<dbReference type="PROSITE" id="PS00198">
    <property type="entry name" value="4FE4S_FER_1"/>
    <property type="match status" value="1"/>
</dbReference>
<name>A0A1M5SB99_9BRAD</name>
<dbReference type="AlphaFoldDB" id="A0A1M5SB99"/>
<comment type="cofactor">
    <cofactor evidence="1">
        <name>[3Fe-4S] cluster</name>
        <dbReference type="ChEBI" id="CHEBI:21137"/>
    </cofactor>
</comment>
<dbReference type="InterPro" id="IPR017896">
    <property type="entry name" value="4Fe4S_Fe-S-bd"/>
</dbReference>
<dbReference type="Pfam" id="PF00037">
    <property type="entry name" value="Fer4"/>
    <property type="match status" value="1"/>
</dbReference>
<evidence type="ECO:0000256" key="2">
    <source>
        <dbReference type="ARBA" id="ARBA00001966"/>
    </source>
</evidence>
<dbReference type="PANTHER" id="PTHR42859">
    <property type="entry name" value="OXIDOREDUCTASE"/>
    <property type="match status" value="1"/>
</dbReference>
<dbReference type="GO" id="GO:0046872">
    <property type="term" value="F:metal ion binding"/>
    <property type="evidence" value="ECO:0007669"/>
    <property type="project" value="UniProtKB-UniRule"/>
</dbReference>
<dbReference type="InterPro" id="IPR017900">
    <property type="entry name" value="4Fe4S_Fe_S_CS"/>
</dbReference>
<dbReference type="SUPFAM" id="SSF54862">
    <property type="entry name" value="4Fe-4S ferredoxins"/>
    <property type="match status" value="1"/>
</dbReference>
<evidence type="ECO:0000256" key="6">
    <source>
        <dbReference type="ARBA" id="ARBA00022982"/>
    </source>
</evidence>
<dbReference type="PROSITE" id="PS51379">
    <property type="entry name" value="4FE4S_FER_2"/>
    <property type="match status" value="1"/>
</dbReference>
<dbReference type="GO" id="GO:0051539">
    <property type="term" value="F:4 iron, 4 sulfur cluster binding"/>
    <property type="evidence" value="ECO:0007669"/>
    <property type="project" value="UniProtKB-UniRule"/>
</dbReference>
<evidence type="ECO:0000313" key="12">
    <source>
        <dbReference type="Proteomes" id="UP000190675"/>
    </source>
</evidence>
<keyword evidence="4 9" id="KW-0004">4Fe-4S</keyword>
<keyword evidence="7 9" id="KW-0408">Iron</keyword>
<dbReference type="PANTHER" id="PTHR42859:SF2">
    <property type="entry name" value="FERREDOXIN"/>
    <property type="match status" value="1"/>
</dbReference>
<dbReference type="InterPro" id="IPR000813">
    <property type="entry name" value="7Fe_ferredoxin"/>
</dbReference>
<feature type="domain" description="4Fe-4S ferredoxin-type" evidence="10">
    <location>
        <begin position="31"/>
        <end position="60"/>
    </location>
</feature>
<evidence type="ECO:0000313" key="11">
    <source>
        <dbReference type="EMBL" id="SHH35731.1"/>
    </source>
</evidence>
<evidence type="ECO:0000256" key="9">
    <source>
        <dbReference type="RuleBase" id="RU365098"/>
    </source>
</evidence>
<proteinExistence type="predicted"/>
<dbReference type="InterPro" id="IPR050294">
    <property type="entry name" value="RnfB_subfamily"/>
</dbReference>
<keyword evidence="6 9" id="KW-0249">Electron transport</keyword>
<keyword evidence="8 9" id="KW-0411">Iron-sulfur</keyword>
<accession>A0A1M5SB99</accession>
<evidence type="ECO:0000256" key="1">
    <source>
        <dbReference type="ARBA" id="ARBA00001927"/>
    </source>
</evidence>
<protein>
    <recommendedName>
        <fullName evidence="9">Ferredoxin</fullName>
    </recommendedName>
</protein>
<dbReference type="OrthoDB" id="9803397at2"/>
<keyword evidence="3 9" id="KW-0813">Transport</keyword>
<sequence length="93" mass="10234">MAIVVTEKCRDCRFTECVTVCPVSCFHGDSRMLYIDPVACILCQACVPVCPVQAIYDEADLPPEWAHWVGLNAERAPTLPVIEEKQTPLKAGA</sequence>
<gene>
    <name evidence="11" type="ORF">SAMN05444169_7042</name>
</gene>
<evidence type="ECO:0000256" key="8">
    <source>
        <dbReference type="ARBA" id="ARBA00023014"/>
    </source>
</evidence>
<dbReference type="EMBL" id="LT670818">
    <property type="protein sequence ID" value="SHH35731.1"/>
    <property type="molecule type" value="Genomic_DNA"/>
</dbReference>
<evidence type="ECO:0000256" key="4">
    <source>
        <dbReference type="ARBA" id="ARBA00022485"/>
    </source>
</evidence>